<dbReference type="InterPro" id="IPR037329">
    <property type="entry name" value="ASB3_SOCS"/>
</dbReference>
<dbReference type="OrthoDB" id="194358at2759"/>
<feature type="non-terminal residue" evidence="7">
    <location>
        <position position="1"/>
    </location>
</feature>
<dbReference type="SMART" id="SM00969">
    <property type="entry name" value="SOCS_box"/>
    <property type="match status" value="1"/>
</dbReference>
<feature type="repeat" description="ANK" evidence="4">
    <location>
        <begin position="22"/>
        <end position="54"/>
    </location>
</feature>
<dbReference type="AlphaFoldDB" id="A0A226MFT5"/>
<dbReference type="PROSITE" id="PS50088">
    <property type="entry name" value="ANK_REPEAT"/>
    <property type="match status" value="2"/>
</dbReference>
<dbReference type="FunFam" id="1.10.750.20:FF:000001">
    <property type="entry name" value="Ankyrin repeat and SOCS box containing 1"/>
    <property type="match status" value="1"/>
</dbReference>
<feature type="repeat" description="ANK" evidence="4">
    <location>
        <begin position="55"/>
        <end position="87"/>
    </location>
</feature>
<dbReference type="InterPro" id="IPR001496">
    <property type="entry name" value="SOCS_box"/>
</dbReference>
<dbReference type="Gene3D" id="1.10.750.20">
    <property type="entry name" value="SOCS box"/>
    <property type="match status" value="1"/>
</dbReference>
<dbReference type="SUPFAM" id="SSF48403">
    <property type="entry name" value="Ankyrin repeat"/>
    <property type="match status" value="1"/>
</dbReference>
<comment type="caution">
    <text evidence="7">The sequence shown here is derived from an EMBL/GenBank/DDBJ whole genome shotgun (WGS) entry which is preliminary data.</text>
</comment>
<dbReference type="PROSITE" id="PS50297">
    <property type="entry name" value="ANK_REP_REGION"/>
    <property type="match status" value="2"/>
</dbReference>
<dbReference type="GO" id="GO:0016567">
    <property type="term" value="P:protein ubiquitination"/>
    <property type="evidence" value="ECO:0007669"/>
    <property type="project" value="UniProtKB-UniPathway"/>
</dbReference>
<dbReference type="Gene3D" id="1.25.40.20">
    <property type="entry name" value="Ankyrin repeat-containing domain"/>
    <property type="match status" value="1"/>
</dbReference>
<dbReference type="STRING" id="9009.A0A226MFT5"/>
<evidence type="ECO:0000256" key="2">
    <source>
        <dbReference type="ARBA" id="ARBA00022737"/>
    </source>
</evidence>
<dbReference type="GO" id="GO:0005737">
    <property type="term" value="C:cytoplasm"/>
    <property type="evidence" value="ECO:0007669"/>
    <property type="project" value="TreeGrafter"/>
</dbReference>
<gene>
    <name evidence="7" type="ORF">ASZ78_012598</name>
</gene>
<evidence type="ECO:0000256" key="3">
    <source>
        <dbReference type="ARBA" id="ARBA00023043"/>
    </source>
</evidence>
<protein>
    <recommendedName>
        <fullName evidence="6">SOCS box domain-containing protein</fullName>
    </recommendedName>
</protein>
<keyword evidence="2" id="KW-0677">Repeat</keyword>
<keyword evidence="8" id="KW-1185">Reference proteome</keyword>
<dbReference type="PRINTS" id="PR01415">
    <property type="entry name" value="ANKYRIN"/>
</dbReference>
<sequence>GFVEIMKILLEKRANIECKDDFGITPLFVAAQYGRLESLRTLISHGADINCQAKDRATPLLIAAQEGHATCVELLLSKGADPNLYCNEDNWQLPIHAAAEMGHKNFFSLVDILLNYKITLLGINLGYCLYHEKFALFRRFLKIGCPLPSHEELPEFLSHAVKALDGYMEWLPYLLLSGFNPVNLLYRFWLHSVSEDVLNFILEFTNWKRLPPAVEQNLADYKEKFNWTPKSHFATIPSLSHLCRLEIRSILGSERLRCDEFIRALPLPVCLQDDLLFLHLLPVSTALGAEENLRQREEGAPSATASSSDRTEKGDACNSPAR</sequence>
<dbReference type="Pfam" id="PF12796">
    <property type="entry name" value="Ank_2"/>
    <property type="match status" value="1"/>
</dbReference>
<dbReference type="UniPathway" id="UPA00143"/>
<proteinExistence type="predicted"/>
<evidence type="ECO:0000313" key="8">
    <source>
        <dbReference type="Proteomes" id="UP000198323"/>
    </source>
</evidence>
<evidence type="ECO:0000256" key="1">
    <source>
        <dbReference type="ARBA" id="ARBA00004906"/>
    </source>
</evidence>
<evidence type="ECO:0000256" key="4">
    <source>
        <dbReference type="PROSITE-ProRule" id="PRU00023"/>
    </source>
</evidence>
<reference evidence="7 8" key="1">
    <citation type="submission" date="2016-07" db="EMBL/GenBank/DDBJ databases">
        <title>Disparate Historic Effective Population Sizes Predicted by Modern Levels of Genome Diversity for the Scaled Quail (Callipepla squamata) and the Northern Bobwhite (Colinus virginianus): Inferences from First and Second Generation Draft Genome Assemblies for Sympatric New World Quail.</title>
        <authorList>
            <person name="Oldeschulte D.L."/>
            <person name="Halley Y.A."/>
            <person name="Bhattarai E.K."/>
            <person name="Brashear W.A."/>
            <person name="Hill J."/>
            <person name="Metz R.P."/>
            <person name="Johnson C.D."/>
            <person name="Rollins D."/>
            <person name="Peterson M.J."/>
            <person name="Bickhart D.M."/>
            <person name="Decker J.E."/>
            <person name="Seabury C.M."/>
        </authorList>
    </citation>
    <scope>NUCLEOTIDE SEQUENCE [LARGE SCALE GENOMIC DNA]</scope>
    <source>
        <strain evidence="7 8">Texas</strain>
        <tissue evidence="7">Leg muscle</tissue>
    </source>
</reference>
<feature type="domain" description="SOCS box" evidence="6">
    <location>
        <begin position="234"/>
        <end position="281"/>
    </location>
</feature>
<organism evidence="7 8">
    <name type="scientific">Callipepla squamata</name>
    <name type="common">Scaled quail</name>
    <dbReference type="NCBI Taxonomy" id="9009"/>
    <lineage>
        <taxon>Eukaryota</taxon>
        <taxon>Metazoa</taxon>
        <taxon>Chordata</taxon>
        <taxon>Craniata</taxon>
        <taxon>Vertebrata</taxon>
        <taxon>Euteleostomi</taxon>
        <taxon>Archelosauria</taxon>
        <taxon>Archosauria</taxon>
        <taxon>Dinosauria</taxon>
        <taxon>Saurischia</taxon>
        <taxon>Theropoda</taxon>
        <taxon>Coelurosauria</taxon>
        <taxon>Aves</taxon>
        <taxon>Neognathae</taxon>
        <taxon>Galloanserae</taxon>
        <taxon>Galliformes</taxon>
        <taxon>Odontophoridae</taxon>
        <taxon>Callipepla</taxon>
    </lineage>
</organism>
<dbReference type="InterPro" id="IPR036036">
    <property type="entry name" value="SOCS_box-like_dom_sf"/>
</dbReference>
<dbReference type="GO" id="GO:0035556">
    <property type="term" value="P:intracellular signal transduction"/>
    <property type="evidence" value="ECO:0007669"/>
    <property type="project" value="InterPro"/>
</dbReference>
<dbReference type="PANTHER" id="PTHR24198">
    <property type="entry name" value="ANKYRIN REPEAT AND PROTEIN KINASE DOMAIN-CONTAINING PROTEIN"/>
    <property type="match status" value="1"/>
</dbReference>
<dbReference type="InterPro" id="IPR002110">
    <property type="entry name" value="Ankyrin_rpt"/>
</dbReference>
<dbReference type="Proteomes" id="UP000198323">
    <property type="component" value="Unassembled WGS sequence"/>
</dbReference>
<name>A0A226MFT5_CALSU</name>
<evidence type="ECO:0000313" key="7">
    <source>
        <dbReference type="EMBL" id="OXB54152.1"/>
    </source>
</evidence>
<dbReference type="EMBL" id="MCFN01000973">
    <property type="protein sequence ID" value="OXB54152.1"/>
    <property type="molecule type" value="Genomic_DNA"/>
</dbReference>
<evidence type="ECO:0000256" key="5">
    <source>
        <dbReference type="SAM" id="MobiDB-lite"/>
    </source>
</evidence>
<comment type="pathway">
    <text evidence="1">Protein modification; protein ubiquitination.</text>
</comment>
<dbReference type="Pfam" id="PF07525">
    <property type="entry name" value="SOCS_box"/>
    <property type="match status" value="1"/>
</dbReference>
<accession>A0A226MFT5</accession>
<dbReference type="CDD" id="cd03722">
    <property type="entry name" value="SOCS_ASB3"/>
    <property type="match status" value="1"/>
</dbReference>
<evidence type="ECO:0000259" key="6">
    <source>
        <dbReference type="PROSITE" id="PS50225"/>
    </source>
</evidence>
<keyword evidence="3 4" id="KW-0040">ANK repeat</keyword>
<dbReference type="PROSITE" id="PS50225">
    <property type="entry name" value="SOCS"/>
    <property type="match status" value="1"/>
</dbReference>
<dbReference type="PANTHER" id="PTHR24198:SF184">
    <property type="entry name" value="ANKYRIN REPEAT AND SOCS BOX CONTAINING 3"/>
    <property type="match status" value="1"/>
</dbReference>
<dbReference type="SUPFAM" id="SSF158235">
    <property type="entry name" value="SOCS box-like"/>
    <property type="match status" value="1"/>
</dbReference>
<feature type="region of interest" description="Disordered" evidence="5">
    <location>
        <begin position="291"/>
        <end position="322"/>
    </location>
</feature>
<dbReference type="SMART" id="SM00248">
    <property type="entry name" value="ANK"/>
    <property type="match status" value="3"/>
</dbReference>
<dbReference type="InterPro" id="IPR036770">
    <property type="entry name" value="Ankyrin_rpt-contain_sf"/>
</dbReference>